<keyword evidence="2" id="KW-1185">Reference proteome</keyword>
<name>A0ABR2EUD3_9ROSI</name>
<sequence>MRFTVLASLNIREFSLVVPKERPMAQQSGSKDNGMKTSSSNLVVVPSNIFLRNATFTASNIKEKAKASNKFTLKATVVPSVVGQVANIVDHGTKISSRKQSTVTIVEQGDMKSALLGGKGVKPRLNNTGKILKKDTKRGKRIRKPIDIFPTTRVVFGERIQNISSQLDSIVVSDTLDSGGATSLPFRRFFNSSMREYKSIVVALFEPCVSGGIADKNITKLGFPHSFKAQNDDSWMYFTMVYASPTAARHKNLWCQLEALNPKVDSPWILEGDFNVILVTDECSGGVNLHDGGSRLVTYFISNTGQEESLSDIKLSKEGFGAWECVAELVHRHKEEFSRDALINSFLVAILCCHEL</sequence>
<proteinExistence type="predicted"/>
<organism evidence="1 2">
    <name type="scientific">Hibiscus sabdariffa</name>
    <name type="common">roselle</name>
    <dbReference type="NCBI Taxonomy" id="183260"/>
    <lineage>
        <taxon>Eukaryota</taxon>
        <taxon>Viridiplantae</taxon>
        <taxon>Streptophyta</taxon>
        <taxon>Embryophyta</taxon>
        <taxon>Tracheophyta</taxon>
        <taxon>Spermatophyta</taxon>
        <taxon>Magnoliopsida</taxon>
        <taxon>eudicotyledons</taxon>
        <taxon>Gunneridae</taxon>
        <taxon>Pentapetalae</taxon>
        <taxon>rosids</taxon>
        <taxon>malvids</taxon>
        <taxon>Malvales</taxon>
        <taxon>Malvaceae</taxon>
        <taxon>Malvoideae</taxon>
        <taxon>Hibiscus</taxon>
    </lineage>
</organism>
<gene>
    <name evidence="1" type="ORF">V6N12_058569</name>
</gene>
<dbReference type="EMBL" id="JBBPBM010000010">
    <property type="protein sequence ID" value="KAK8564993.1"/>
    <property type="molecule type" value="Genomic_DNA"/>
</dbReference>
<accession>A0ABR2EUD3</accession>
<evidence type="ECO:0000313" key="2">
    <source>
        <dbReference type="Proteomes" id="UP001472677"/>
    </source>
</evidence>
<evidence type="ECO:0008006" key="3">
    <source>
        <dbReference type="Google" id="ProtNLM"/>
    </source>
</evidence>
<evidence type="ECO:0000313" key="1">
    <source>
        <dbReference type="EMBL" id="KAK8564993.1"/>
    </source>
</evidence>
<reference evidence="1 2" key="1">
    <citation type="journal article" date="2024" name="G3 (Bethesda)">
        <title>Genome assembly of Hibiscus sabdariffa L. provides insights into metabolisms of medicinal natural products.</title>
        <authorList>
            <person name="Kim T."/>
        </authorList>
    </citation>
    <scope>NUCLEOTIDE SEQUENCE [LARGE SCALE GENOMIC DNA]</scope>
    <source>
        <strain evidence="1">TK-2024</strain>
        <tissue evidence="1">Old leaves</tissue>
    </source>
</reference>
<protein>
    <recommendedName>
        <fullName evidence="3">Endonuclease/exonuclease/phosphatase domain-containing protein</fullName>
    </recommendedName>
</protein>
<comment type="caution">
    <text evidence="1">The sequence shown here is derived from an EMBL/GenBank/DDBJ whole genome shotgun (WGS) entry which is preliminary data.</text>
</comment>
<dbReference type="Proteomes" id="UP001472677">
    <property type="component" value="Unassembled WGS sequence"/>
</dbReference>